<dbReference type="Proteomes" id="UP001165492">
    <property type="component" value="Unassembled WGS sequence"/>
</dbReference>
<evidence type="ECO:0000313" key="3">
    <source>
        <dbReference type="Proteomes" id="UP001165492"/>
    </source>
</evidence>
<keyword evidence="1" id="KW-0175">Coiled coil</keyword>
<dbReference type="RefSeq" id="WP_229536018.1">
    <property type="nucleotide sequence ID" value="NZ_JAJHJB010000025.1"/>
</dbReference>
<reference evidence="2" key="1">
    <citation type="submission" date="2021-11" db="EMBL/GenBank/DDBJ databases">
        <title>Description of a new species Pelosinus isolated from the bottom sediments of Lake Baikal.</title>
        <authorList>
            <person name="Zakharyuk A."/>
        </authorList>
    </citation>
    <scope>NUCLEOTIDE SEQUENCE</scope>
    <source>
        <strain evidence="2">Bkl1</strain>
    </source>
</reference>
<protein>
    <submittedName>
        <fullName evidence="2">Uncharacterized protein</fullName>
    </submittedName>
</protein>
<dbReference type="EMBL" id="JAJHJB010000025">
    <property type="protein sequence ID" value="MCC5466936.1"/>
    <property type="molecule type" value="Genomic_DNA"/>
</dbReference>
<proteinExistence type="predicted"/>
<name>A0ABS8HUT8_9FIRM</name>
<feature type="coiled-coil region" evidence="1">
    <location>
        <begin position="6"/>
        <end position="40"/>
    </location>
</feature>
<organism evidence="2 3">
    <name type="scientific">Pelosinus baikalensis</name>
    <dbReference type="NCBI Taxonomy" id="2892015"/>
    <lineage>
        <taxon>Bacteria</taxon>
        <taxon>Bacillati</taxon>
        <taxon>Bacillota</taxon>
        <taxon>Negativicutes</taxon>
        <taxon>Selenomonadales</taxon>
        <taxon>Sporomusaceae</taxon>
        <taxon>Pelosinus</taxon>
    </lineage>
</organism>
<gene>
    <name evidence="2" type="ORF">LMF89_16435</name>
</gene>
<accession>A0ABS8HUT8</accession>
<sequence length="45" mass="5544">MSHGNCHEDENRIERLELEVEEIERIERELLRIVRELAEEDDCHR</sequence>
<evidence type="ECO:0000256" key="1">
    <source>
        <dbReference type="SAM" id="Coils"/>
    </source>
</evidence>
<evidence type="ECO:0000313" key="2">
    <source>
        <dbReference type="EMBL" id="MCC5466936.1"/>
    </source>
</evidence>
<comment type="caution">
    <text evidence="2">The sequence shown here is derived from an EMBL/GenBank/DDBJ whole genome shotgun (WGS) entry which is preliminary data.</text>
</comment>
<keyword evidence="3" id="KW-1185">Reference proteome</keyword>